<dbReference type="SUPFAM" id="SSF49401">
    <property type="entry name" value="Bacterial adhesins"/>
    <property type="match status" value="1"/>
</dbReference>
<name>A0A1V8NWP4_CITBR</name>
<dbReference type="AlphaFoldDB" id="A0A1V8NWP4"/>
<proteinExistence type="predicted"/>
<protein>
    <recommendedName>
        <fullName evidence="3">Fimbrial protein</fullName>
    </recommendedName>
</protein>
<dbReference type="GO" id="GO:0007155">
    <property type="term" value="P:cell adhesion"/>
    <property type="evidence" value="ECO:0007669"/>
    <property type="project" value="InterPro"/>
</dbReference>
<dbReference type="Proteomes" id="UP000192573">
    <property type="component" value="Unassembled WGS sequence"/>
</dbReference>
<comment type="caution">
    <text evidence="1">The sequence shown here is derived from an EMBL/GenBank/DDBJ whole genome shotgun (WGS) entry which is preliminary data.</text>
</comment>
<evidence type="ECO:0008006" key="3">
    <source>
        <dbReference type="Google" id="ProtNLM"/>
    </source>
</evidence>
<evidence type="ECO:0000313" key="2">
    <source>
        <dbReference type="Proteomes" id="UP000192573"/>
    </source>
</evidence>
<dbReference type="EMBL" id="NAEW01000007">
    <property type="protein sequence ID" value="OQM40845.1"/>
    <property type="molecule type" value="Genomic_DNA"/>
</dbReference>
<reference evidence="1 2" key="1">
    <citation type="submission" date="2017-03" db="EMBL/GenBank/DDBJ databases">
        <authorList>
            <person name="Afonso C.L."/>
            <person name="Miller P.J."/>
            <person name="Scott M.A."/>
            <person name="Spackman E."/>
            <person name="Goraichik I."/>
            <person name="Dimitrov K.M."/>
            <person name="Suarez D.L."/>
            <person name="Swayne D.E."/>
        </authorList>
    </citation>
    <scope>NUCLEOTIDE SEQUENCE [LARGE SCALE GENOMIC DNA]</scope>
    <source>
        <strain evidence="1 2">ATCC 51113</strain>
    </source>
</reference>
<evidence type="ECO:0000313" key="1">
    <source>
        <dbReference type="EMBL" id="OQM40845.1"/>
    </source>
</evidence>
<gene>
    <name evidence="1" type="ORF">BZK42_15745</name>
</gene>
<accession>A0A1V8NWP4</accession>
<dbReference type="InterPro" id="IPR008966">
    <property type="entry name" value="Adhesion_dom_sf"/>
</dbReference>
<dbReference type="GO" id="GO:0009289">
    <property type="term" value="C:pilus"/>
    <property type="evidence" value="ECO:0007669"/>
    <property type="project" value="InterPro"/>
</dbReference>
<sequence>MYDGFESYVPFTGKWRMVTHFCPGNAICNLQNAISHYVSSKEVELNTSKGISSQNPDFGGGAGPSQSQAGTVCFTFQDEQGKQWSTSANRTCQDATLLPEEPSICYINYNNSDLNVSMGDVERTDITSNPMLGAVGNIKKQLIILCNGEEASVTSSTQFKFTPLSVGGNQVIQSSRSGLGIALFYNGKAASTTDIINETFMTGNNERNIEFQIVRDPNMKPEDIPADAFTANAVMIITIE</sequence>
<dbReference type="Gene3D" id="2.60.40.1090">
    <property type="entry name" value="Fimbrial-type adhesion domain"/>
    <property type="match status" value="1"/>
</dbReference>
<organism evidence="1 2">
    <name type="scientific">Citrobacter braakii</name>
    <dbReference type="NCBI Taxonomy" id="57706"/>
    <lineage>
        <taxon>Bacteria</taxon>
        <taxon>Pseudomonadati</taxon>
        <taxon>Pseudomonadota</taxon>
        <taxon>Gammaproteobacteria</taxon>
        <taxon>Enterobacterales</taxon>
        <taxon>Enterobacteriaceae</taxon>
        <taxon>Citrobacter</taxon>
        <taxon>Citrobacter freundii complex</taxon>
    </lineage>
</organism>
<dbReference type="InterPro" id="IPR036937">
    <property type="entry name" value="Adhesion_dom_fimbrial_sf"/>
</dbReference>